<evidence type="ECO:0000256" key="17">
    <source>
        <dbReference type="ARBA" id="ARBA00035029"/>
    </source>
</evidence>
<dbReference type="GO" id="GO:0005388">
    <property type="term" value="F:P-type calcium transporter activity"/>
    <property type="evidence" value="ECO:0000318"/>
    <property type="project" value="GO_Central"/>
</dbReference>
<keyword evidence="15 22" id="KW-0472">Membrane</keyword>
<accession>Q3SEE2</accession>
<feature type="region of interest" description="Disordered" evidence="21">
    <location>
        <begin position="1043"/>
        <end position="1067"/>
    </location>
</feature>
<dbReference type="GO" id="GO:0005524">
    <property type="term" value="F:ATP binding"/>
    <property type="evidence" value="ECO:0007669"/>
    <property type="project" value="UniProtKB-KW"/>
</dbReference>
<dbReference type="GO" id="GO:0005886">
    <property type="term" value="C:plasma membrane"/>
    <property type="evidence" value="ECO:0000318"/>
    <property type="project" value="GO_Central"/>
</dbReference>
<dbReference type="InterPro" id="IPR001757">
    <property type="entry name" value="P_typ_ATPase"/>
</dbReference>
<dbReference type="SUPFAM" id="SSF81653">
    <property type="entry name" value="Calcium ATPase, transduction domain A"/>
    <property type="match status" value="1"/>
</dbReference>
<dbReference type="InterPro" id="IPR008250">
    <property type="entry name" value="ATPase_P-typ_transduc_dom_A_sf"/>
</dbReference>
<feature type="transmembrane region" description="Helical" evidence="22">
    <location>
        <begin position="345"/>
        <end position="370"/>
    </location>
</feature>
<evidence type="ECO:0000256" key="20">
    <source>
        <dbReference type="ARBA" id="ARBA00067200"/>
    </source>
</evidence>
<protein>
    <recommendedName>
        <fullName evidence="20">P-type sodium-transporting ATPase4</fullName>
        <ecNumber evidence="2">7.2.2.10</ecNumber>
        <ecNumber evidence="17">7.2.2.3</ecNumber>
    </recommendedName>
</protein>
<dbReference type="Pfam" id="PF00690">
    <property type="entry name" value="Cation_ATPase_N"/>
    <property type="match status" value="1"/>
</dbReference>
<feature type="transmembrane region" description="Helical" evidence="22">
    <location>
        <begin position="914"/>
        <end position="933"/>
    </location>
</feature>
<keyword evidence="6" id="KW-0479">Metal-binding</keyword>
<proteinExistence type="predicted"/>
<dbReference type="SUPFAM" id="SSF81665">
    <property type="entry name" value="Calcium ATPase, transmembrane domain M"/>
    <property type="match status" value="1"/>
</dbReference>
<dbReference type="InParanoid" id="Q3SEE2"/>
<evidence type="ECO:0000256" key="22">
    <source>
        <dbReference type="SAM" id="Phobius"/>
    </source>
</evidence>
<dbReference type="GO" id="GO:0046872">
    <property type="term" value="F:metal ion binding"/>
    <property type="evidence" value="ECO:0007669"/>
    <property type="project" value="UniProtKB-KW"/>
</dbReference>
<dbReference type="Gene3D" id="2.70.150.10">
    <property type="entry name" value="Calcium-transporting ATPase, cytoplasmic transduction domain A"/>
    <property type="match status" value="1"/>
</dbReference>
<evidence type="ECO:0000313" key="25">
    <source>
        <dbReference type="EMBL" id="CAK61251.1"/>
    </source>
</evidence>
<dbReference type="SFLD" id="SFLDF00027">
    <property type="entry name" value="p-type_atpase"/>
    <property type="match status" value="1"/>
</dbReference>
<evidence type="ECO:0000256" key="4">
    <source>
        <dbReference type="ARBA" id="ARBA00022568"/>
    </source>
</evidence>
<dbReference type="GO" id="GO:0012505">
    <property type="term" value="C:endomembrane system"/>
    <property type="evidence" value="ECO:0007669"/>
    <property type="project" value="UniProtKB-SubCell"/>
</dbReference>
<dbReference type="EC" id="7.2.2.10" evidence="2"/>
<feature type="transmembrane region" description="Helical" evidence="22">
    <location>
        <begin position="875"/>
        <end position="894"/>
    </location>
</feature>
<dbReference type="InterPro" id="IPR059000">
    <property type="entry name" value="ATPase_P-type_domA"/>
</dbReference>
<organism evidence="24">
    <name type="scientific">Paramecium tetraurelia</name>
    <dbReference type="NCBI Taxonomy" id="5888"/>
    <lineage>
        <taxon>Eukaryota</taxon>
        <taxon>Sar</taxon>
        <taxon>Alveolata</taxon>
        <taxon>Ciliophora</taxon>
        <taxon>Intramacronucleata</taxon>
        <taxon>Oligohymenophorea</taxon>
        <taxon>Peniculida</taxon>
        <taxon>Parameciidae</taxon>
        <taxon>Paramecium</taxon>
    </lineage>
</organism>
<dbReference type="EMBL" id="CT868012">
    <property type="protein sequence ID" value="CAK61251.1"/>
    <property type="molecule type" value="Genomic_DNA"/>
</dbReference>
<dbReference type="AlphaFoldDB" id="Q3SEE2"/>
<dbReference type="STRING" id="5888.Q3SEE2"/>
<keyword evidence="3" id="KW-0813">Transport</keyword>
<evidence type="ECO:0000256" key="15">
    <source>
        <dbReference type="ARBA" id="ARBA00023136"/>
    </source>
</evidence>
<dbReference type="FunFam" id="1.20.1110.10:FF:000039">
    <property type="entry name" value="Calcium-transporting ATPase"/>
    <property type="match status" value="1"/>
</dbReference>
<dbReference type="FunFam" id="2.70.150.10:FF:000061">
    <property type="entry name" value="Calcium-transporting ATPase"/>
    <property type="match status" value="1"/>
</dbReference>
<dbReference type="SFLD" id="SFLDG00002">
    <property type="entry name" value="C1.7:_P-type_atpase_like"/>
    <property type="match status" value="1"/>
</dbReference>
<dbReference type="Pfam" id="PF00122">
    <property type="entry name" value="E1-E2_ATPase"/>
    <property type="match status" value="1"/>
</dbReference>
<evidence type="ECO:0000256" key="10">
    <source>
        <dbReference type="ARBA" id="ARBA00022842"/>
    </source>
</evidence>
<dbReference type="PANTHER" id="PTHR24093:SF369">
    <property type="entry name" value="CALCIUM-TRANSPORTING ATPASE"/>
    <property type="match status" value="1"/>
</dbReference>
<keyword evidence="16" id="KW-0739">Sodium transport</keyword>
<keyword evidence="14" id="KW-0406">Ion transport</keyword>
<dbReference type="PRINTS" id="PR00119">
    <property type="entry name" value="CATATPASE"/>
</dbReference>
<sequence>MSYKQQRDVEAQFQSQLTTDDLTDLFKLNQINDGSSMQKMKQFGDDNGIARKLNTDLKKGFSDKSAIEKSKQLYGDNTPVEKEPTTLWELIMECLGDTMLQILLIAALVSTVIGMINEGVKTGWTEGATIFFAIFLIISITAGNNYLKEKQFRQLRRKLDDGKCQVIRDGKVTEIATKDIVVGDLLIFNLGDLFVVDGLMVQGSAVKIDESPMTGESDEIKKLPYFEMAQQQHNQLNVNQDAARGHVSPFLISGTKCLDGTGQMIVLAVGQNTVSGKLKQLLIQENPPTPLQQKLEGVASDIGKLGVLVSILTFIALMGHLGYDCQQGKFPFLSIKTLQIIVESFMIAVTIIVVAVPEGLPLAVTIALAYSVGKMKDEQNLVKNLSSCEIMGGANNICSDKTGTLTQNIMQVVALWTENQTFKDQVHTNKNKIKKETIELMSESICYNSNAFPEKDPQTNKWIQIGNKTECALLECADNFGYNFNQFRPSDKVLRQLPFNSKRKKMSTVIFNQKSQYIRVYTKGASEIVLAQCNKYIGNNGIEQMLDPQLRKNIYDNIIQKFASDSLRTIAIAYRDLDPQSHGSNIRGQITQLTKVAQNIPEDDLDKDLVLIAIAGIKDPIRPDVPHSIKQCHESGVKVRMVTGDNILTATAIAKECGILPTNREIGEWEVVEGKKFREFVGGLKDEQVDGKTVKVIGNKENFARVSRDMKVMARASPEDKYILVTGLIAEGNVIAVTGDGTNDAPALKKADVGFAMGITGSDVAKDAADIILLDDNFSSIITAMKWGRNIYDCIRKFIQFQLTVNLVALFMSFLGAVVLKESPLNTIEMLWVNLIMDTFASLALATEPPNITVLERQPYKRDDKIVSPTMNRTIVGGSIYQIFVLCFILFMLPQFMDLSMPEELFGQKYHKNVVQMSIFFQTFVVMQVFNSISCRQLDYKTINPFANACNNPLFWGVQTFTLIIQCVLIQYGGKFVKVSHLTLQQHLLCLGFGVGSIIFSILVKIAIPERWCQFVELFREQEVQSGDMDTSLTSVLRRKSTNRLGNSRRSMDQQGSQVKMSAQRIQ</sequence>
<dbReference type="SFLD" id="SFLDS00003">
    <property type="entry name" value="Haloacid_Dehalogenase"/>
    <property type="match status" value="1"/>
</dbReference>
<gene>
    <name evidence="24" type="primary">PMCA9</name>
    <name evidence="25" type="ORF">GSPATT00031482001</name>
</gene>
<evidence type="ECO:0000256" key="5">
    <source>
        <dbReference type="ARBA" id="ARBA00022692"/>
    </source>
</evidence>
<dbReference type="FunFam" id="3.40.50.1000:FF:000191">
    <property type="entry name" value="Calcium-transporting ATPase"/>
    <property type="match status" value="1"/>
</dbReference>
<keyword evidence="12 22" id="KW-1133">Transmembrane helix</keyword>
<dbReference type="OrthoDB" id="3352408at2759"/>
<dbReference type="Gene3D" id="1.20.1110.10">
    <property type="entry name" value="Calcium-transporting ATPase, transmembrane domain"/>
    <property type="match status" value="1"/>
</dbReference>
<dbReference type="InterPro" id="IPR018303">
    <property type="entry name" value="ATPase_P-typ_P_site"/>
</dbReference>
<dbReference type="Pfam" id="PF00689">
    <property type="entry name" value="Cation_ATPase_C"/>
    <property type="match status" value="1"/>
</dbReference>
<dbReference type="PROSITE" id="PS00154">
    <property type="entry name" value="ATPASE_E1_E2"/>
    <property type="match status" value="1"/>
</dbReference>
<comment type="catalytic activity">
    <reaction evidence="19">
        <text>Na(+)(in) + ATP + H2O = Na(+)(out) + ADP + phosphate + H(+)</text>
        <dbReference type="Rhea" id="RHEA:14633"/>
        <dbReference type="ChEBI" id="CHEBI:15377"/>
        <dbReference type="ChEBI" id="CHEBI:15378"/>
        <dbReference type="ChEBI" id="CHEBI:29101"/>
        <dbReference type="ChEBI" id="CHEBI:30616"/>
        <dbReference type="ChEBI" id="CHEBI:43474"/>
        <dbReference type="ChEBI" id="CHEBI:456216"/>
        <dbReference type="EC" id="7.2.2.3"/>
    </reaction>
    <physiologicalReaction direction="left-to-right" evidence="19">
        <dbReference type="Rhea" id="RHEA:14634"/>
    </physiologicalReaction>
</comment>
<dbReference type="NCBIfam" id="TIGR01494">
    <property type="entry name" value="ATPase_P-type"/>
    <property type="match status" value="2"/>
</dbReference>
<dbReference type="CDD" id="cd02081">
    <property type="entry name" value="P-type_ATPase_Ca_PMCA-like"/>
    <property type="match status" value="1"/>
</dbReference>
<keyword evidence="9" id="KW-0067">ATP-binding</keyword>
<reference evidence="25" key="4">
    <citation type="submission" date="2006-03" db="EMBL/GenBank/DDBJ databases">
        <authorList>
            <consortium name="Genoscope"/>
        </authorList>
    </citation>
    <scope>NUCLEOTIDE SEQUENCE</scope>
    <source>
        <strain evidence="25">Stock d4-2</strain>
    </source>
</reference>
<keyword evidence="13" id="KW-0915">Sodium</keyword>
<name>Q3SEE2_PARTE</name>
<dbReference type="HOGENOM" id="CLU_002360_9_2_1"/>
<dbReference type="EC" id="7.2.2.3" evidence="17"/>
<feature type="domain" description="Cation-transporting P-type ATPase N-terminal" evidence="23">
    <location>
        <begin position="42"/>
        <end position="115"/>
    </location>
</feature>
<evidence type="ECO:0000256" key="13">
    <source>
        <dbReference type="ARBA" id="ARBA00023053"/>
    </source>
</evidence>
<evidence type="ECO:0000256" key="3">
    <source>
        <dbReference type="ARBA" id="ARBA00022448"/>
    </source>
</evidence>
<dbReference type="InterPro" id="IPR004014">
    <property type="entry name" value="ATPase_P-typ_cation-transptr_N"/>
</dbReference>
<dbReference type="InterPro" id="IPR023299">
    <property type="entry name" value="ATPase_P-typ_cyto_dom_N"/>
</dbReference>
<keyword evidence="7" id="KW-0547">Nucleotide-binding</keyword>
<feature type="transmembrane region" description="Helical" evidence="22">
    <location>
        <begin position="98"/>
        <end position="116"/>
    </location>
</feature>
<keyword evidence="26" id="KW-1185">Reference proteome</keyword>
<evidence type="ECO:0000256" key="12">
    <source>
        <dbReference type="ARBA" id="ARBA00022989"/>
    </source>
</evidence>
<dbReference type="Proteomes" id="UP000000600">
    <property type="component" value="Unassembled WGS sequence"/>
</dbReference>
<evidence type="ECO:0000256" key="8">
    <source>
        <dbReference type="ARBA" id="ARBA00022837"/>
    </source>
</evidence>
<evidence type="ECO:0000256" key="16">
    <source>
        <dbReference type="ARBA" id="ARBA00023201"/>
    </source>
</evidence>
<dbReference type="EMBL" id="CR932153">
    <property type="protein sequence ID" value="CAI38982.1"/>
    <property type="molecule type" value="Genomic_DNA"/>
</dbReference>
<reference evidence="24" key="2">
    <citation type="submission" date="2005-09" db="EMBL/GenBank/DDBJ databases">
        <title>Plasma membrane calcium ATPase of Paramecium tetraurelia: possible roles in chemosensory transduction.</title>
        <authorList>
            <person name="Yano J."/>
            <person name="Valentine M."/>
            <person name="Keiser M."/>
            <person name="Pan Y."/>
            <person name="Zhukovaskaya M."/>
            <person name="Preston R.R."/>
            <person name="Ray K."/>
            <person name="Chandran S."/>
            <person name="Well R."/>
            <person name="van Houten J.L."/>
        </authorList>
    </citation>
    <scope>NUCLEOTIDE SEQUENCE</scope>
</reference>
<dbReference type="FunFam" id="3.40.1110.10:FF:000045">
    <property type="entry name" value="Calcium-transporting ATPase"/>
    <property type="match status" value="1"/>
</dbReference>
<feature type="transmembrane region" description="Helical" evidence="22">
    <location>
        <begin position="128"/>
        <end position="147"/>
    </location>
</feature>
<evidence type="ECO:0000259" key="23">
    <source>
        <dbReference type="SMART" id="SM00831"/>
    </source>
</evidence>
<dbReference type="OMA" id="MWKLMLG"/>
<evidence type="ECO:0000256" key="9">
    <source>
        <dbReference type="ARBA" id="ARBA00022840"/>
    </source>
</evidence>
<keyword evidence="5 22" id="KW-0812">Transmembrane</keyword>
<evidence type="ECO:0000256" key="21">
    <source>
        <dbReference type="SAM" id="MobiDB-lite"/>
    </source>
</evidence>
<evidence type="ECO:0000313" key="26">
    <source>
        <dbReference type="Proteomes" id="UP000000600"/>
    </source>
</evidence>
<dbReference type="InterPro" id="IPR044492">
    <property type="entry name" value="P_typ_ATPase_HD_dom"/>
</dbReference>
<dbReference type="PANTHER" id="PTHR24093">
    <property type="entry name" value="CATION TRANSPORTING ATPASE"/>
    <property type="match status" value="1"/>
</dbReference>
<evidence type="ECO:0000256" key="18">
    <source>
        <dbReference type="ARBA" id="ARBA00048694"/>
    </source>
</evidence>
<evidence type="ECO:0000256" key="1">
    <source>
        <dbReference type="ARBA" id="ARBA00004127"/>
    </source>
</evidence>
<dbReference type="FunFam" id="3.40.50.1000:FF:000001">
    <property type="entry name" value="Phospholipid-transporting ATPase IC"/>
    <property type="match status" value="1"/>
</dbReference>
<dbReference type="InterPro" id="IPR036412">
    <property type="entry name" value="HAD-like_sf"/>
</dbReference>
<feature type="transmembrane region" description="Helical" evidence="22">
    <location>
        <begin position="986"/>
        <end position="1008"/>
    </location>
</feature>
<dbReference type="InterPro" id="IPR006068">
    <property type="entry name" value="ATPase_P-typ_cation-transptr_C"/>
</dbReference>
<dbReference type="GO" id="GO:0008554">
    <property type="term" value="F:P-type sodium transporter activity"/>
    <property type="evidence" value="ECO:0007669"/>
    <property type="project" value="UniProtKB-EC"/>
</dbReference>
<keyword evidence="11" id="KW-1278">Translocase</keyword>
<reference evidence="25 26" key="3">
    <citation type="journal article" date="2006" name="Nature">
        <title>Global trends of whole-genome duplications revealed by the ciliate Paramecium tetraurelia.</title>
        <authorList>
            <consortium name="Genoscope"/>
            <person name="Aury J.-M."/>
            <person name="Jaillon O."/>
            <person name="Duret L."/>
            <person name="Noel B."/>
            <person name="Jubin C."/>
            <person name="Porcel B.M."/>
            <person name="Segurens B."/>
            <person name="Daubin V."/>
            <person name="Anthouard V."/>
            <person name="Aiach N."/>
            <person name="Arnaiz O."/>
            <person name="Billaut A."/>
            <person name="Beisson J."/>
            <person name="Blanc I."/>
            <person name="Bouhouche K."/>
            <person name="Camara F."/>
            <person name="Duharcourt S."/>
            <person name="Guigo R."/>
            <person name="Gogendeau D."/>
            <person name="Katinka M."/>
            <person name="Keller A.-M."/>
            <person name="Kissmehl R."/>
            <person name="Klotz C."/>
            <person name="Koll F."/>
            <person name="Le Moue A."/>
            <person name="Lepere C."/>
            <person name="Malinsky S."/>
            <person name="Nowacki M."/>
            <person name="Nowak J.K."/>
            <person name="Plattner H."/>
            <person name="Poulain J."/>
            <person name="Ruiz F."/>
            <person name="Serrano V."/>
            <person name="Zagulski M."/>
            <person name="Dessen P."/>
            <person name="Betermier M."/>
            <person name="Weissenbach J."/>
            <person name="Scarpelli C."/>
            <person name="Schachter V."/>
            <person name="Sperling L."/>
            <person name="Meyer E."/>
            <person name="Cohen J."/>
            <person name="Wincker P."/>
        </authorList>
    </citation>
    <scope>NUCLEOTIDE SEQUENCE [LARGE SCALE GENOMIC DNA]</scope>
    <source>
        <strain evidence="25 26">Stock d4-2</strain>
    </source>
</reference>
<dbReference type="Gene3D" id="3.40.1110.10">
    <property type="entry name" value="Calcium-transporting ATPase, cytoplasmic domain N"/>
    <property type="match status" value="1"/>
</dbReference>
<keyword evidence="10" id="KW-0460">Magnesium</keyword>
<dbReference type="Pfam" id="PF13246">
    <property type="entry name" value="Cation_ATPase"/>
    <property type="match status" value="1"/>
</dbReference>
<dbReference type="GeneID" id="5014433"/>
<reference evidence="24" key="1">
    <citation type="submission" date="2005-01" db="EMBL/GenBank/DDBJ databases">
        <authorList>
            <person name="Genoscope"/>
        </authorList>
    </citation>
    <scope>NUCLEOTIDE SEQUENCE</scope>
</reference>
<dbReference type="SUPFAM" id="SSF56784">
    <property type="entry name" value="HAD-like"/>
    <property type="match status" value="1"/>
</dbReference>
<dbReference type="InterPro" id="IPR023214">
    <property type="entry name" value="HAD_sf"/>
</dbReference>
<dbReference type="InterPro" id="IPR023298">
    <property type="entry name" value="ATPase_P-typ_TM_dom_sf"/>
</dbReference>
<dbReference type="eggNOG" id="KOG0204">
    <property type="taxonomic scope" value="Eukaryota"/>
</dbReference>
<evidence type="ECO:0000256" key="14">
    <source>
        <dbReference type="ARBA" id="ARBA00023065"/>
    </source>
</evidence>
<dbReference type="KEGG" id="ptm:GSPATT00031482001"/>
<comment type="subcellular location">
    <subcellularLocation>
        <location evidence="1">Endomembrane system</location>
        <topology evidence="1">Multi-pass membrane protein</topology>
    </subcellularLocation>
</comment>
<dbReference type="PRINTS" id="PR00121">
    <property type="entry name" value="NAKATPASE"/>
</dbReference>
<evidence type="ECO:0000313" key="24">
    <source>
        <dbReference type="EMBL" id="CAI38982.1"/>
    </source>
</evidence>
<evidence type="ECO:0000256" key="7">
    <source>
        <dbReference type="ARBA" id="ARBA00022741"/>
    </source>
</evidence>
<evidence type="ECO:0000256" key="19">
    <source>
        <dbReference type="ARBA" id="ARBA00049499"/>
    </source>
</evidence>
<dbReference type="SUPFAM" id="SSF81660">
    <property type="entry name" value="Metal cation-transporting ATPase, ATP-binding domain N"/>
    <property type="match status" value="1"/>
</dbReference>
<evidence type="ECO:0000256" key="6">
    <source>
        <dbReference type="ARBA" id="ARBA00022723"/>
    </source>
</evidence>
<dbReference type="SMART" id="SM00831">
    <property type="entry name" value="Cation_ATPase_N"/>
    <property type="match status" value="1"/>
</dbReference>
<evidence type="ECO:0000256" key="11">
    <source>
        <dbReference type="ARBA" id="ARBA00022967"/>
    </source>
</evidence>
<comment type="catalytic activity">
    <reaction evidence="18">
        <text>Ca(2+)(in) + ATP + H2O = Ca(2+)(out) + ADP + phosphate + H(+)</text>
        <dbReference type="Rhea" id="RHEA:18105"/>
        <dbReference type="ChEBI" id="CHEBI:15377"/>
        <dbReference type="ChEBI" id="CHEBI:15378"/>
        <dbReference type="ChEBI" id="CHEBI:29108"/>
        <dbReference type="ChEBI" id="CHEBI:30616"/>
        <dbReference type="ChEBI" id="CHEBI:43474"/>
        <dbReference type="ChEBI" id="CHEBI:456216"/>
        <dbReference type="EC" id="7.2.2.10"/>
    </reaction>
</comment>
<keyword evidence="8" id="KW-0106">Calcium</keyword>
<dbReference type="Gene3D" id="3.40.50.1000">
    <property type="entry name" value="HAD superfamily/HAD-like"/>
    <property type="match status" value="1"/>
</dbReference>
<dbReference type="GO" id="GO:0016887">
    <property type="term" value="F:ATP hydrolysis activity"/>
    <property type="evidence" value="ECO:0007669"/>
    <property type="project" value="InterPro"/>
</dbReference>
<feature type="transmembrane region" description="Helical" evidence="22">
    <location>
        <begin position="954"/>
        <end position="974"/>
    </location>
</feature>
<evidence type="ECO:0000256" key="2">
    <source>
        <dbReference type="ARBA" id="ARBA00012790"/>
    </source>
</evidence>
<dbReference type="RefSeq" id="XP_001428649.1">
    <property type="nucleotide sequence ID" value="XM_001428612.1"/>
</dbReference>
<keyword evidence="4" id="KW-0109">Calcium transport</keyword>
<feature type="transmembrane region" description="Helical" evidence="22">
    <location>
        <begin position="798"/>
        <end position="820"/>
    </location>
</feature>